<dbReference type="InterPro" id="IPR009061">
    <property type="entry name" value="DNA-bd_dom_put_sf"/>
</dbReference>
<dbReference type="Pfam" id="PF12728">
    <property type="entry name" value="HTH_17"/>
    <property type="match status" value="1"/>
</dbReference>
<proteinExistence type="predicted"/>
<protein>
    <recommendedName>
        <fullName evidence="1">Helix-turn-helix domain-containing protein</fullName>
    </recommendedName>
</protein>
<reference evidence="2 3" key="1">
    <citation type="journal article" date="2015" name="Genome Announc.">
        <title>Draft Genome Sequence of Burkholderia sp. Strain PML1(12), an Ectomycorrhizosphere-Inhabiting Bacterium with Effective Mineral-Weathering Ability.</title>
        <authorList>
            <person name="Uroz S."/>
            <person name="Oger P."/>
        </authorList>
    </citation>
    <scope>NUCLEOTIDE SEQUENCE [LARGE SCALE GENOMIC DNA]</scope>
    <source>
        <strain evidence="3">PML1(12)</strain>
    </source>
</reference>
<feature type="domain" description="Helix-turn-helix" evidence="1">
    <location>
        <begin position="6"/>
        <end position="55"/>
    </location>
</feature>
<keyword evidence="3" id="KW-1185">Reference proteome</keyword>
<accession>A0A0J1D4N4</accession>
<dbReference type="RefSeq" id="WP_047845203.1">
    <property type="nucleotide sequence ID" value="NZ_AEJF01000021.1"/>
</dbReference>
<dbReference type="SUPFAM" id="SSF46955">
    <property type="entry name" value="Putative DNA-binding domain"/>
    <property type="match status" value="1"/>
</dbReference>
<dbReference type="EMBL" id="AEJF01000021">
    <property type="protein sequence ID" value="KLU27672.1"/>
    <property type="molecule type" value="Genomic_DNA"/>
</dbReference>
<sequence length="81" mass="8878">MTATKLLTPAEAAAFMGFSIRALESWRIRGEGPPFIKLPRAVRYSEEALLAFLEASTRTATKQTAAQAKEATKVRSIRQPA</sequence>
<organism evidence="2 3">
    <name type="scientific">Caballeronia mineralivorans PML1(12)</name>
    <dbReference type="NCBI Taxonomy" id="908627"/>
    <lineage>
        <taxon>Bacteria</taxon>
        <taxon>Pseudomonadati</taxon>
        <taxon>Pseudomonadota</taxon>
        <taxon>Betaproteobacteria</taxon>
        <taxon>Burkholderiales</taxon>
        <taxon>Burkholderiaceae</taxon>
        <taxon>Caballeronia</taxon>
    </lineage>
</organism>
<dbReference type="InterPro" id="IPR041657">
    <property type="entry name" value="HTH_17"/>
</dbReference>
<name>A0A0J1D4N4_9BURK</name>
<gene>
    <name evidence="2" type="ORF">EOS_03425</name>
</gene>
<comment type="caution">
    <text evidence="2">The sequence shown here is derived from an EMBL/GenBank/DDBJ whole genome shotgun (WGS) entry which is preliminary data.</text>
</comment>
<dbReference type="PATRIC" id="fig|908627.4.peg.767"/>
<dbReference type="Proteomes" id="UP000035963">
    <property type="component" value="Unassembled WGS sequence"/>
</dbReference>
<evidence type="ECO:0000313" key="2">
    <source>
        <dbReference type="EMBL" id="KLU27672.1"/>
    </source>
</evidence>
<evidence type="ECO:0000259" key="1">
    <source>
        <dbReference type="Pfam" id="PF12728"/>
    </source>
</evidence>
<dbReference type="AlphaFoldDB" id="A0A0J1D4N4"/>
<evidence type="ECO:0000313" key="3">
    <source>
        <dbReference type="Proteomes" id="UP000035963"/>
    </source>
</evidence>
<dbReference type="OrthoDB" id="9806994at2"/>